<feature type="domain" description="Flagellar hook-length control protein-like C-terminal" evidence="2">
    <location>
        <begin position="453"/>
        <end position="523"/>
    </location>
</feature>
<dbReference type="InterPro" id="IPR021136">
    <property type="entry name" value="Flagellar_hook_control-like_C"/>
</dbReference>
<keyword evidence="3" id="KW-0966">Cell projection</keyword>
<feature type="region of interest" description="Disordered" evidence="1">
    <location>
        <begin position="79"/>
        <end position="132"/>
    </location>
</feature>
<dbReference type="CDD" id="cd17470">
    <property type="entry name" value="T3SS_Flik_C"/>
    <property type="match status" value="1"/>
</dbReference>
<protein>
    <submittedName>
        <fullName evidence="3">Flagellar hook-length control protein FliK</fullName>
    </submittedName>
</protein>
<dbReference type="Pfam" id="PF02120">
    <property type="entry name" value="Flg_hook"/>
    <property type="match status" value="1"/>
</dbReference>
<accession>A0ABV9KDL3</accession>
<sequence>MQLLPIQTSHPERALPLGPSLRFDETSEAEARLIFHALYRNLQDMPGLPAAGADGAPEGRADADDVTDESGLNTGFGIAVVAPPRPEPSAAGDAGGSRSTGVADTANAIPVESSQTEGNILRRGSGERSASENLQAQVFATGSASGFAGRTDAGSDVAQGAAMAAAGAQGEGLAGQGQFKPDGRLTDYRSAGADGSPYPGARQVQMERTFLEEARLEDLPVGWESRAPEPLRSLWAGDPTVAVTGGPAWHKTLASAVEYSALRGAEGTIALAGPQMHGAANGLTGDDVEVTHLHVSDARRVWSRPEAAVRPGMPETAGEAGARMRVASRQVELPAWTPFLVPTMADHPDVGAQTLPSVAPLVLADGFRGAGGSVVRSAERPPPVRMIVADARIALAGNGDVDEQAREGGLLERAPTALSVPAHGDLAALHSGPVPQRTDLPRVLPQNLAESLIQQSGRHVEVTLNPEELGRVRMLLSSADGNISLIITGERQDTLDLLRRHIDALVQDFRKMGFENVGYEFRQFESGGRRDRPTAAPSRRSAVEVDLTESTTSRRHTAASGLDIRV</sequence>
<dbReference type="RefSeq" id="WP_380716243.1">
    <property type="nucleotide sequence ID" value="NZ_JBHSGI010000002.1"/>
</dbReference>
<feature type="region of interest" description="Disordered" evidence="1">
    <location>
        <begin position="526"/>
        <end position="566"/>
    </location>
</feature>
<proteinExistence type="predicted"/>
<reference evidence="4" key="1">
    <citation type="journal article" date="2019" name="Int. J. Syst. Evol. Microbiol.">
        <title>The Global Catalogue of Microorganisms (GCM) 10K type strain sequencing project: providing services to taxonomists for standard genome sequencing and annotation.</title>
        <authorList>
            <consortium name="The Broad Institute Genomics Platform"/>
            <consortium name="The Broad Institute Genome Sequencing Center for Infectious Disease"/>
            <person name="Wu L."/>
            <person name="Ma J."/>
        </authorList>
    </citation>
    <scope>NUCLEOTIDE SEQUENCE [LARGE SCALE GENOMIC DNA]</scope>
    <source>
        <strain evidence="4">CGMCC 4.7283</strain>
    </source>
</reference>
<name>A0ABV9KDL3_9RHOB</name>
<feature type="region of interest" description="Disordered" evidence="1">
    <location>
        <begin position="171"/>
        <end position="201"/>
    </location>
</feature>
<dbReference type="InterPro" id="IPR038610">
    <property type="entry name" value="FliK-like_C_sf"/>
</dbReference>
<dbReference type="EMBL" id="JBHSGI010000002">
    <property type="protein sequence ID" value="MFC4668009.1"/>
    <property type="molecule type" value="Genomic_DNA"/>
</dbReference>
<dbReference type="Proteomes" id="UP001595973">
    <property type="component" value="Unassembled WGS sequence"/>
</dbReference>
<keyword evidence="3" id="KW-0969">Cilium</keyword>
<evidence type="ECO:0000313" key="4">
    <source>
        <dbReference type="Proteomes" id="UP001595973"/>
    </source>
</evidence>
<comment type="caution">
    <text evidence="3">The sequence shown here is derived from an EMBL/GenBank/DDBJ whole genome shotgun (WGS) entry which is preliminary data.</text>
</comment>
<keyword evidence="3" id="KW-0282">Flagellum</keyword>
<gene>
    <name evidence="3" type="ORF">ACFO5X_05530</name>
</gene>
<dbReference type="Gene3D" id="3.30.750.140">
    <property type="match status" value="1"/>
</dbReference>
<evidence type="ECO:0000256" key="1">
    <source>
        <dbReference type="SAM" id="MobiDB-lite"/>
    </source>
</evidence>
<evidence type="ECO:0000313" key="3">
    <source>
        <dbReference type="EMBL" id="MFC4668009.1"/>
    </source>
</evidence>
<organism evidence="3 4">
    <name type="scientific">Seohaeicola nanhaiensis</name>
    <dbReference type="NCBI Taxonomy" id="1387282"/>
    <lineage>
        <taxon>Bacteria</taxon>
        <taxon>Pseudomonadati</taxon>
        <taxon>Pseudomonadota</taxon>
        <taxon>Alphaproteobacteria</taxon>
        <taxon>Rhodobacterales</taxon>
        <taxon>Roseobacteraceae</taxon>
        <taxon>Seohaeicola</taxon>
    </lineage>
</organism>
<keyword evidence="4" id="KW-1185">Reference proteome</keyword>
<evidence type="ECO:0000259" key="2">
    <source>
        <dbReference type="Pfam" id="PF02120"/>
    </source>
</evidence>